<dbReference type="CDD" id="cd00082">
    <property type="entry name" value="HisKA"/>
    <property type="match status" value="1"/>
</dbReference>
<dbReference type="Gene3D" id="3.30.450.20">
    <property type="entry name" value="PAS domain"/>
    <property type="match status" value="1"/>
</dbReference>
<dbReference type="Pfam" id="PF00989">
    <property type="entry name" value="PAS"/>
    <property type="match status" value="1"/>
</dbReference>
<dbReference type="InterPro" id="IPR035965">
    <property type="entry name" value="PAS-like_dom_sf"/>
</dbReference>
<feature type="domain" description="PAS" evidence="17">
    <location>
        <begin position="438"/>
        <end position="508"/>
    </location>
</feature>
<evidence type="ECO:0000256" key="11">
    <source>
        <dbReference type="ARBA" id="ARBA00070616"/>
    </source>
</evidence>
<dbReference type="Gene3D" id="3.40.50.2300">
    <property type="match status" value="2"/>
</dbReference>
<dbReference type="FunFam" id="1.10.287.130:FF:000001">
    <property type="entry name" value="Two-component sensor histidine kinase"/>
    <property type="match status" value="1"/>
</dbReference>
<dbReference type="Pfam" id="PF00512">
    <property type="entry name" value="HisKA"/>
    <property type="match status" value="1"/>
</dbReference>
<dbReference type="Pfam" id="PF00072">
    <property type="entry name" value="Response_reg"/>
    <property type="match status" value="2"/>
</dbReference>
<feature type="modified residue" description="4-aspartylphosphate" evidence="12">
    <location>
        <position position="982"/>
    </location>
</feature>
<sequence>MKFSVHFNQPTRIVLLVALALLSLLGNYQAFPLFFRVEFLFGSIATLIALQLLGRPAAMLVAVVGSLYTLLVWGHPYALIIALLEVAVVGMLSRSLVRSIVAADILYWTFLGAPLSILFYAGLMGAPSEQAALIGMKHALNGVFNAIVASMLLSVLVLYQRGSGRGIVVHSLSLRNLVLNILITSVFMPSLALIVYQNRNALSEVQAALEGELILHARFLKDFVASGAREPDLPRIRRVLEVWSRGDGMHTSLLRADGSVLLSTTTAQRIRRVLGTGRQTLLGGGLVLWVPPGTMPEVVRWNEASYFVHEMVGVGEIGSVLVQVPAAESLHQLERTYLEAFRLLGGITLLTLLLGPVASHLLVRPLRQLSEVSRDVPAKLMHATPIDWPVSGVNEFARLTENIRLMATSLGRTFAELRAARDELERRVEERTASLKESAARTQAIVDNAVEGIITIDEEGLVESFNPAAERIFGYSAGEVLGRNVSMLMPEPYHTGHTGYIRRYLETGEPRMMGAGRETEGRRKDGTVFPLEIAVSEVPFPDRHLFTGIVRDISERKKMDRMKSEFISTVSHELRTPLTSIRGSLGLVIGGISGELPEQARGLIEIASKNSERLSRLINDILDVEKIESGHMAFDIRPVALWPIIEQVIEANQAYATQYGVHIVLESVDEGLSVLADPDRLTQVFTNLLSNAAKFSPQGGTVNVAVAENAGEVRIAIADQGTGIPEEFRTHVFEKFSQADASDTRRSGGTGLGLSIAKAIVDRLGGRIDFESMPGTGTTFTVDLPLWSGPGAQVFTRRSPGVRGRGRGISRVLVCEDDPDVGNLLRLMLEQEGYRADIATSLGQARTLLAKERYAAMTLDIMLPDGNGLELLHELRRDERTVDLPVVIVSAVADLHRQEVDGEVLAVVDWLRKPIDQDQLIRAVRRAASGPRPRILHVEDDPDVQRVVGDILRDFAQVEVANNRTDAEAALEQGGFSLVILDLELPDGSGLSLLPVVGRFHPPIPVVIFSAHQHNHALADEVAAALVKSRTTNHELVATIRGILGEHGKLPVAADGHPERS</sequence>
<dbReference type="SMART" id="SM00448">
    <property type="entry name" value="REC"/>
    <property type="match status" value="2"/>
</dbReference>
<dbReference type="SUPFAM" id="SSF55874">
    <property type="entry name" value="ATPase domain of HSP90 chaperone/DNA topoisomerase II/histidine kinase"/>
    <property type="match status" value="1"/>
</dbReference>
<dbReference type="GO" id="GO:0006355">
    <property type="term" value="P:regulation of DNA-templated transcription"/>
    <property type="evidence" value="ECO:0007669"/>
    <property type="project" value="InterPro"/>
</dbReference>
<dbReference type="InterPro" id="IPR003594">
    <property type="entry name" value="HATPase_dom"/>
</dbReference>
<dbReference type="SMART" id="SM00387">
    <property type="entry name" value="HATPase_c"/>
    <property type="match status" value="1"/>
</dbReference>
<dbReference type="PRINTS" id="PR00344">
    <property type="entry name" value="BCTRLSENSOR"/>
</dbReference>
<dbReference type="NCBIfam" id="TIGR00229">
    <property type="entry name" value="sensory_box"/>
    <property type="match status" value="1"/>
</dbReference>
<feature type="transmembrane region" description="Helical" evidence="14">
    <location>
        <begin position="105"/>
        <end position="126"/>
    </location>
</feature>
<protein>
    <recommendedName>
        <fullName evidence="11">Sensor protein FixL</fullName>
        <ecNumber evidence="2">2.7.13.3</ecNumber>
    </recommendedName>
</protein>
<dbReference type="EMBL" id="QPJY01000014">
    <property type="protein sequence ID" value="RCX24850.1"/>
    <property type="molecule type" value="Genomic_DNA"/>
</dbReference>
<dbReference type="EC" id="2.7.13.3" evidence="2"/>
<dbReference type="InterPro" id="IPR000014">
    <property type="entry name" value="PAS"/>
</dbReference>
<evidence type="ECO:0000259" key="16">
    <source>
        <dbReference type="PROSITE" id="PS50110"/>
    </source>
</evidence>
<dbReference type="Pfam" id="PF02518">
    <property type="entry name" value="HATPase_c"/>
    <property type="match status" value="1"/>
</dbReference>
<comment type="catalytic activity">
    <reaction evidence="1">
        <text>ATP + protein L-histidine = ADP + protein N-phospho-L-histidine.</text>
        <dbReference type="EC" id="2.7.13.3"/>
    </reaction>
</comment>
<evidence type="ECO:0000313" key="18">
    <source>
        <dbReference type="EMBL" id="RCX24850.1"/>
    </source>
</evidence>
<dbReference type="SUPFAM" id="SSF55785">
    <property type="entry name" value="PYP-like sensor domain (PAS domain)"/>
    <property type="match status" value="1"/>
</dbReference>
<evidence type="ECO:0000256" key="3">
    <source>
        <dbReference type="ARBA" id="ARBA00022553"/>
    </source>
</evidence>
<dbReference type="Gene3D" id="3.30.565.10">
    <property type="entry name" value="Histidine kinase-like ATPase, C-terminal domain"/>
    <property type="match status" value="1"/>
</dbReference>
<evidence type="ECO:0000256" key="13">
    <source>
        <dbReference type="SAM" id="Coils"/>
    </source>
</evidence>
<dbReference type="CDD" id="cd00156">
    <property type="entry name" value="REC"/>
    <property type="match status" value="2"/>
</dbReference>
<dbReference type="InterPro" id="IPR013767">
    <property type="entry name" value="PAS_fold"/>
</dbReference>
<dbReference type="InterPro" id="IPR036890">
    <property type="entry name" value="HATPase_C_sf"/>
</dbReference>
<feature type="transmembrane region" description="Helical" evidence="14">
    <location>
        <begin position="39"/>
        <end position="63"/>
    </location>
</feature>
<keyword evidence="3 12" id="KW-0597">Phosphoprotein</keyword>
<dbReference type="GO" id="GO:0005524">
    <property type="term" value="F:ATP binding"/>
    <property type="evidence" value="ECO:0007669"/>
    <property type="project" value="UniProtKB-KW"/>
</dbReference>
<dbReference type="SUPFAM" id="SSF47384">
    <property type="entry name" value="Homodimeric domain of signal transducing histidine kinase"/>
    <property type="match status" value="1"/>
</dbReference>
<proteinExistence type="predicted"/>
<dbReference type="Proteomes" id="UP000252707">
    <property type="component" value="Unassembled WGS sequence"/>
</dbReference>
<dbReference type="OrthoDB" id="6017161at2"/>
<feature type="transmembrane region" description="Helical" evidence="14">
    <location>
        <begin position="177"/>
        <end position="196"/>
    </location>
</feature>
<feature type="transmembrane region" description="Helical" evidence="14">
    <location>
        <begin position="138"/>
        <end position="157"/>
    </location>
</feature>
<dbReference type="InterPro" id="IPR004358">
    <property type="entry name" value="Sig_transdc_His_kin-like_C"/>
</dbReference>
<organism evidence="18 19">
    <name type="scientific">Thioalbus denitrificans</name>
    <dbReference type="NCBI Taxonomy" id="547122"/>
    <lineage>
        <taxon>Bacteria</taxon>
        <taxon>Pseudomonadati</taxon>
        <taxon>Pseudomonadota</taxon>
        <taxon>Gammaproteobacteria</taxon>
        <taxon>Chromatiales</taxon>
        <taxon>Ectothiorhodospiraceae</taxon>
        <taxon>Thioalbus</taxon>
    </lineage>
</organism>
<feature type="transmembrane region" description="Helical" evidence="14">
    <location>
        <begin position="70"/>
        <end position="93"/>
    </location>
</feature>
<dbReference type="CDD" id="cd16922">
    <property type="entry name" value="HATPase_EvgS-ArcB-TorS-like"/>
    <property type="match status" value="1"/>
</dbReference>
<keyword evidence="7" id="KW-0067">ATP-binding</keyword>
<dbReference type="FunFam" id="3.30.565.10:FF:000006">
    <property type="entry name" value="Sensor histidine kinase WalK"/>
    <property type="match status" value="1"/>
</dbReference>
<reference evidence="18 19" key="1">
    <citation type="submission" date="2018-07" db="EMBL/GenBank/DDBJ databases">
        <title>Genomic Encyclopedia of Type Strains, Phase IV (KMG-IV): sequencing the most valuable type-strain genomes for metagenomic binning, comparative biology and taxonomic classification.</title>
        <authorList>
            <person name="Goeker M."/>
        </authorList>
    </citation>
    <scope>NUCLEOTIDE SEQUENCE [LARGE SCALE GENOMIC DNA]</scope>
    <source>
        <strain evidence="18 19">DSM 26407</strain>
    </source>
</reference>
<dbReference type="InterPro" id="IPR036097">
    <property type="entry name" value="HisK_dim/P_sf"/>
</dbReference>
<evidence type="ECO:0000256" key="1">
    <source>
        <dbReference type="ARBA" id="ARBA00000085"/>
    </source>
</evidence>
<feature type="domain" description="Histidine kinase" evidence="15">
    <location>
        <begin position="569"/>
        <end position="788"/>
    </location>
</feature>
<dbReference type="Gene3D" id="1.10.287.130">
    <property type="match status" value="1"/>
</dbReference>
<dbReference type="SUPFAM" id="SSF52172">
    <property type="entry name" value="CheY-like"/>
    <property type="match status" value="2"/>
</dbReference>
<dbReference type="PANTHER" id="PTHR43047:SF72">
    <property type="entry name" value="OSMOSENSING HISTIDINE PROTEIN KINASE SLN1"/>
    <property type="match status" value="1"/>
</dbReference>
<keyword evidence="9 14" id="KW-0472">Membrane</keyword>
<dbReference type="PROSITE" id="PS50112">
    <property type="entry name" value="PAS"/>
    <property type="match status" value="1"/>
</dbReference>
<comment type="function">
    <text evidence="10">Putative oxygen sensor; modulates the activity of FixJ, a transcriptional activator of nitrogen fixation fixK gene. FixL probably acts as a kinase that phosphorylates FixJ.</text>
</comment>
<feature type="coiled-coil region" evidence="13">
    <location>
        <begin position="407"/>
        <end position="441"/>
    </location>
</feature>
<dbReference type="InterPro" id="IPR003661">
    <property type="entry name" value="HisK_dim/P_dom"/>
</dbReference>
<keyword evidence="19" id="KW-1185">Reference proteome</keyword>
<evidence type="ECO:0000313" key="19">
    <source>
        <dbReference type="Proteomes" id="UP000252707"/>
    </source>
</evidence>
<gene>
    <name evidence="18" type="ORF">DFQ59_1146</name>
</gene>
<dbReference type="InterPro" id="IPR011006">
    <property type="entry name" value="CheY-like_superfamily"/>
</dbReference>
<evidence type="ECO:0000256" key="10">
    <source>
        <dbReference type="ARBA" id="ARBA00059827"/>
    </source>
</evidence>
<feature type="domain" description="Response regulatory" evidence="16">
    <location>
        <begin position="811"/>
        <end position="928"/>
    </location>
</feature>
<evidence type="ECO:0000256" key="14">
    <source>
        <dbReference type="SAM" id="Phobius"/>
    </source>
</evidence>
<dbReference type="SMART" id="SM00388">
    <property type="entry name" value="HisKA"/>
    <property type="match status" value="1"/>
</dbReference>
<dbReference type="SMART" id="SM00091">
    <property type="entry name" value="PAS"/>
    <property type="match status" value="1"/>
</dbReference>
<dbReference type="GO" id="GO:0009927">
    <property type="term" value="F:histidine phosphotransfer kinase activity"/>
    <property type="evidence" value="ECO:0007669"/>
    <property type="project" value="TreeGrafter"/>
</dbReference>
<keyword evidence="14" id="KW-1133">Transmembrane helix</keyword>
<keyword evidence="14" id="KW-0812">Transmembrane</keyword>
<evidence type="ECO:0000259" key="15">
    <source>
        <dbReference type="PROSITE" id="PS50109"/>
    </source>
</evidence>
<evidence type="ECO:0000256" key="7">
    <source>
        <dbReference type="ARBA" id="ARBA00022840"/>
    </source>
</evidence>
<dbReference type="RefSeq" id="WP_114281054.1">
    <property type="nucleotide sequence ID" value="NZ_QPJY01000014.1"/>
</dbReference>
<dbReference type="PROSITE" id="PS50109">
    <property type="entry name" value="HIS_KIN"/>
    <property type="match status" value="1"/>
</dbReference>
<dbReference type="PANTHER" id="PTHR43047">
    <property type="entry name" value="TWO-COMPONENT HISTIDINE PROTEIN KINASE"/>
    <property type="match status" value="1"/>
</dbReference>
<comment type="caution">
    <text evidence="18">The sequence shown here is derived from an EMBL/GenBank/DDBJ whole genome shotgun (WGS) entry which is preliminary data.</text>
</comment>
<dbReference type="GO" id="GO:0005886">
    <property type="term" value="C:plasma membrane"/>
    <property type="evidence" value="ECO:0007669"/>
    <property type="project" value="TreeGrafter"/>
</dbReference>
<evidence type="ECO:0000256" key="2">
    <source>
        <dbReference type="ARBA" id="ARBA00012438"/>
    </source>
</evidence>
<dbReference type="InterPro" id="IPR001789">
    <property type="entry name" value="Sig_transdc_resp-reg_receiver"/>
</dbReference>
<dbReference type="GO" id="GO:0000155">
    <property type="term" value="F:phosphorelay sensor kinase activity"/>
    <property type="evidence" value="ECO:0007669"/>
    <property type="project" value="InterPro"/>
</dbReference>
<accession>A0A369BT68</accession>
<evidence type="ECO:0000256" key="12">
    <source>
        <dbReference type="PROSITE-ProRule" id="PRU00169"/>
    </source>
</evidence>
<keyword evidence="6" id="KW-0418">Kinase</keyword>
<dbReference type="CDD" id="cd00130">
    <property type="entry name" value="PAS"/>
    <property type="match status" value="1"/>
</dbReference>
<feature type="transmembrane region" description="Helical" evidence="14">
    <location>
        <begin position="340"/>
        <end position="363"/>
    </location>
</feature>
<evidence type="ECO:0000256" key="9">
    <source>
        <dbReference type="ARBA" id="ARBA00023136"/>
    </source>
</evidence>
<evidence type="ECO:0000259" key="17">
    <source>
        <dbReference type="PROSITE" id="PS50112"/>
    </source>
</evidence>
<dbReference type="AlphaFoldDB" id="A0A369BT68"/>
<keyword evidence="8" id="KW-0902">Two-component regulatory system</keyword>
<dbReference type="InterPro" id="IPR005467">
    <property type="entry name" value="His_kinase_dom"/>
</dbReference>
<evidence type="ECO:0000256" key="6">
    <source>
        <dbReference type="ARBA" id="ARBA00022777"/>
    </source>
</evidence>
<name>A0A369BT68_9GAMM</name>
<keyword evidence="13" id="KW-0175">Coiled coil</keyword>
<evidence type="ECO:0000256" key="5">
    <source>
        <dbReference type="ARBA" id="ARBA00022741"/>
    </source>
</evidence>
<keyword evidence="5" id="KW-0547">Nucleotide-binding</keyword>
<evidence type="ECO:0000256" key="8">
    <source>
        <dbReference type="ARBA" id="ARBA00023012"/>
    </source>
</evidence>
<dbReference type="FunFam" id="3.30.450.20:FF:000060">
    <property type="entry name" value="Sensor protein FixL"/>
    <property type="match status" value="1"/>
</dbReference>
<keyword evidence="4" id="KW-0808">Transferase</keyword>
<feature type="modified residue" description="4-aspartylphosphate" evidence="12">
    <location>
        <position position="860"/>
    </location>
</feature>
<dbReference type="PROSITE" id="PS50110">
    <property type="entry name" value="RESPONSE_REGULATORY"/>
    <property type="match status" value="2"/>
</dbReference>
<feature type="domain" description="Response regulatory" evidence="16">
    <location>
        <begin position="934"/>
        <end position="1044"/>
    </location>
</feature>
<evidence type="ECO:0000256" key="4">
    <source>
        <dbReference type="ARBA" id="ARBA00022679"/>
    </source>
</evidence>